<accession>A0A226DE34</accession>
<dbReference type="Proteomes" id="UP000198287">
    <property type="component" value="Unassembled WGS sequence"/>
</dbReference>
<feature type="transmembrane region" description="Helical" evidence="2">
    <location>
        <begin position="382"/>
        <end position="400"/>
    </location>
</feature>
<dbReference type="EMBL" id="LNIX01000026">
    <property type="protein sequence ID" value="OXA42456.1"/>
    <property type="molecule type" value="Genomic_DNA"/>
</dbReference>
<keyword evidence="4" id="KW-1185">Reference proteome</keyword>
<evidence type="ECO:0000256" key="1">
    <source>
        <dbReference type="SAM" id="MobiDB-lite"/>
    </source>
</evidence>
<proteinExistence type="predicted"/>
<protein>
    <submittedName>
        <fullName evidence="3">Uncharacterized protein</fullName>
    </submittedName>
</protein>
<evidence type="ECO:0000313" key="3">
    <source>
        <dbReference type="EMBL" id="OXA42456.1"/>
    </source>
</evidence>
<feature type="transmembrane region" description="Helical" evidence="2">
    <location>
        <begin position="407"/>
        <end position="425"/>
    </location>
</feature>
<feature type="transmembrane region" description="Helical" evidence="2">
    <location>
        <begin position="471"/>
        <end position="495"/>
    </location>
</feature>
<feature type="transmembrane region" description="Helical" evidence="2">
    <location>
        <begin position="586"/>
        <end position="610"/>
    </location>
</feature>
<dbReference type="AlphaFoldDB" id="A0A226DE34"/>
<evidence type="ECO:0000313" key="4">
    <source>
        <dbReference type="Proteomes" id="UP000198287"/>
    </source>
</evidence>
<keyword evidence="2" id="KW-0812">Transmembrane</keyword>
<gene>
    <name evidence="3" type="ORF">Fcan01_22842</name>
</gene>
<feature type="transmembrane region" description="Helical" evidence="2">
    <location>
        <begin position="507"/>
        <end position="525"/>
    </location>
</feature>
<sequence>MRAPTARAAWGAEFLCPVSAPFIKIMLQANDSIFFKKRIIVILGVPTNETCIGTGDPNVLPGFVDPNDNAKSLRNSLRIRCTFAQIRRSFSSVFDVDSIEILCDSMLVHRYDIAEIRCLFAYWAGGDQRGGDSAGRKMYTGGDEREGLGGSKRGGGDEREELSSNLSKVAFESDLLNQTDFDVVTMSYVTANFNGLKANKSTLSASVIPDLLRASGSTSSKKFLQKLNKRTKFLTGNIFQIGSNISRNYGVTSANASLIKIKLPLIILDRIYELSTLIESLTIFSDPIVLRNHAITPFVTRVPWHGKRNFLYPMFSQDLGRLVQSGIHTQWEKYRILDIQRYHAETVLTEKDFKTFSGTKMSTAREINFVEANSVSLKAIKYAFALWGSILVVAMIFIVFESKKFQGFVFCVIYFALIGSSWNYALDKAQIQMINTCLAVEEKILKGEEKLDTSFQTKAMLVFFRMLRHNYYLIPLAVLGLILQCPCTPPFLLSYLSTCSAVRWKGWIILILVFDSYICACFMYIGTAAVAYNLFAGISSLLSYFELLERKISEAASPTETEGCLAQYQIIQLIEKMMNAYLMEKIVPCMVCGVPLLQIVVQCVCITMHSEIPMPVFLIFPIILVDAMTTNILIFTLASWVFNSSTKSLKKLDLTTLQYARRSVVRKQLKSCGTLKIKFGSNFIDKGTPLVIQNFCLDQTMSLILIKEGNQNM</sequence>
<keyword evidence="2" id="KW-0472">Membrane</keyword>
<comment type="caution">
    <text evidence="3">The sequence shown here is derived from an EMBL/GenBank/DDBJ whole genome shotgun (WGS) entry which is preliminary data.</text>
</comment>
<dbReference type="OrthoDB" id="8297494at2759"/>
<feature type="region of interest" description="Disordered" evidence="1">
    <location>
        <begin position="129"/>
        <end position="159"/>
    </location>
</feature>
<organism evidence="3 4">
    <name type="scientific">Folsomia candida</name>
    <name type="common">Springtail</name>
    <dbReference type="NCBI Taxonomy" id="158441"/>
    <lineage>
        <taxon>Eukaryota</taxon>
        <taxon>Metazoa</taxon>
        <taxon>Ecdysozoa</taxon>
        <taxon>Arthropoda</taxon>
        <taxon>Hexapoda</taxon>
        <taxon>Collembola</taxon>
        <taxon>Entomobryomorpha</taxon>
        <taxon>Isotomoidea</taxon>
        <taxon>Isotomidae</taxon>
        <taxon>Proisotominae</taxon>
        <taxon>Folsomia</taxon>
    </lineage>
</organism>
<feature type="transmembrane region" description="Helical" evidence="2">
    <location>
        <begin position="616"/>
        <end position="642"/>
    </location>
</feature>
<keyword evidence="2" id="KW-1133">Transmembrane helix</keyword>
<reference evidence="3 4" key="1">
    <citation type="submission" date="2015-12" db="EMBL/GenBank/DDBJ databases">
        <title>The genome of Folsomia candida.</title>
        <authorList>
            <person name="Faddeeva A."/>
            <person name="Derks M.F."/>
            <person name="Anvar Y."/>
            <person name="Smit S."/>
            <person name="Van Straalen N."/>
            <person name="Roelofs D."/>
        </authorList>
    </citation>
    <scope>NUCLEOTIDE SEQUENCE [LARGE SCALE GENOMIC DNA]</scope>
    <source>
        <strain evidence="3 4">VU population</strain>
        <tissue evidence="3">Whole body</tissue>
    </source>
</reference>
<evidence type="ECO:0000256" key="2">
    <source>
        <dbReference type="SAM" id="Phobius"/>
    </source>
</evidence>
<name>A0A226DE34_FOLCA</name>